<reference evidence="4 5" key="1">
    <citation type="submission" date="2021-03" db="EMBL/GenBank/DDBJ databases">
        <title>Genomic Encyclopedia of Type Strains, Phase IV (KMG-IV): sequencing the most valuable type-strain genomes for metagenomic binning, comparative biology and taxonomic classification.</title>
        <authorList>
            <person name="Goeker M."/>
        </authorList>
    </citation>
    <scope>NUCLEOTIDE SEQUENCE [LARGE SCALE GENOMIC DNA]</scope>
    <source>
        <strain evidence="4 5">DSM 1289</strain>
    </source>
</reference>
<feature type="transmembrane region" description="Helical" evidence="2">
    <location>
        <begin position="518"/>
        <end position="539"/>
    </location>
</feature>
<organism evidence="4 5">
    <name type="scientific">Metaclostridioides mangenotii</name>
    <dbReference type="NCBI Taxonomy" id="1540"/>
    <lineage>
        <taxon>Bacteria</taxon>
        <taxon>Bacillati</taxon>
        <taxon>Bacillota</taxon>
        <taxon>Clostridia</taxon>
        <taxon>Peptostreptococcales</taxon>
        <taxon>Peptostreptococcaceae</taxon>
        <taxon>Metaclostridioides</taxon>
    </lineage>
</organism>
<comment type="caution">
    <text evidence="4">The sequence shown here is derived from an EMBL/GenBank/DDBJ whole genome shotgun (WGS) entry which is preliminary data.</text>
</comment>
<feature type="coiled-coil region" evidence="1">
    <location>
        <begin position="48"/>
        <end position="82"/>
    </location>
</feature>
<dbReference type="Pfam" id="PF20155">
    <property type="entry name" value="TMP_3"/>
    <property type="match status" value="1"/>
</dbReference>
<sequence length="765" mass="82572">MASIQTAIQLHDGMSPALRSITNSMNIVISSFEQMQRASSNPIDINNISSARAELNNAETQLRQVEQQINNSRNSQDRFNNTVRNGSSGFDTLIGKAKQLFGVYALMRGINFVSGLSDQITNTHARLNLINDGLQTTDQLNKMIFQSAQRSRAAYADTANIVARIGMNAGDAFSSTREVVAFAEQLNKKFAIAGTTTAEMNSVMIQLTQALGSGVLRGDELNSVFEAAPNIIKSVADYLDVPIGKIREMASEGMLSADIVKNAIMESANETNKMFEQMPYTFAQLGTAVKNHAFMIFGQINKKIQEVMTSNHLKVFAEDFVDAMYVIGNSVATVASSFLNIFNNQGFQQFATIALTTFTLIAQGVGIVLTAVNNLVSFIMSGFSMLAPILIGAIALWTAYRMAILAGVVISGIQATVTMLQTLWTNILNGSLLTNIMMTIAAKIATDALSGSMLLLLTTMVMVVAVILLVVVAVYAGIAIFNYFAGTSISATGIVVAAFYVMGAIIANIFIAMANNVVNVIGIFWNGFATVAEFLANVFNDPIGAICRLFTQLGSYVLDILKGIASAIDTLFGSNLESALGGFQNKLQKWSNDKFGDNKIKVERFDASKYSIDRLEYGKAAKAGYKVGQGFENNVKGMFDINKWGDKAREDLGLGDLFDDKYGLNNLNNGLGGAGNPLTGGNKADKETAANTAKMAKTMEATQEDLKYLRDIAEQNTINNSTVEVKVDITNHNTINSDLDLDGVVEHLNSTIKEQVAIGAEGLYI</sequence>
<feature type="transmembrane region" description="Helical" evidence="2">
    <location>
        <begin position="323"/>
        <end position="343"/>
    </location>
</feature>
<keyword evidence="2" id="KW-0812">Transmembrane</keyword>
<evidence type="ECO:0000259" key="3">
    <source>
        <dbReference type="Pfam" id="PF20155"/>
    </source>
</evidence>
<evidence type="ECO:0000313" key="4">
    <source>
        <dbReference type="EMBL" id="MBP1855413.1"/>
    </source>
</evidence>
<accession>A0ABS4EBU6</accession>
<dbReference type="InterPro" id="IPR013491">
    <property type="entry name" value="Tape_meas_N"/>
</dbReference>
<feature type="transmembrane region" description="Helical" evidence="2">
    <location>
        <begin position="436"/>
        <end position="457"/>
    </location>
</feature>
<proteinExistence type="predicted"/>
<dbReference type="EMBL" id="JAGGJX010000003">
    <property type="protein sequence ID" value="MBP1855413.1"/>
    <property type="molecule type" value="Genomic_DNA"/>
</dbReference>
<keyword evidence="1" id="KW-0175">Coiled coil</keyword>
<feature type="transmembrane region" description="Helical" evidence="2">
    <location>
        <begin position="491"/>
        <end position="511"/>
    </location>
</feature>
<feature type="transmembrane region" description="Helical" evidence="2">
    <location>
        <begin position="378"/>
        <end position="397"/>
    </location>
</feature>
<feature type="transmembrane region" description="Helical" evidence="2">
    <location>
        <begin position="350"/>
        <end position="372"/>
    </location>
</feature>
<feature type="domain" description="Tape measure protein N-terminal" evidence="3">
    <location>
        <begin position="116"/>
        <end position="302"/>
    </location>
</feature>
<keyword evidence="5" id="KW-1185">Reference proteome</keyword>
<feature type="transmembrane region" description="Helical" evidence="2">
    <location>
        <begin position="464"/>
        <end position="485"/>
    </location>
</feature>
<protein>
    <submittedName>
        <fullName evidence="4">Tape measure domain-containing protein</fullName>
    </submittedName>
</protein>
<evidence type="ECO:0000256" key="2">
    <source>
        <dbReference type="SAM" id="Phobius"/>
    </source>
</evidence>
<feature type="transmembrane region" description="Helical" evidence="2">
    <location>
        <begin position="404"/>
        <end position="424"/>
    </location>
</feature>
<evidence type="ECO:0000313" key="5">
    <source>
        <dbReference type="Proteomes" id="UP000767291"/>
    </source>
</evidence>
<dbReference type="RefSeq" id="WP_209456857.1">
    <property type="nucleotide sequence ID" value="NZ_BAAACS010000012.1"/>
</dbReference>
<dbReference type="Proteomes" id="UP000767291">
    <property type="component" value="Unassembled WGS sequence"/>
</dbReference>
<keyword evidence="2" id="KW-1133">Transmembrane helix</keyword>
<gene>
    <name evidence="4" type="ORF">J2Z43_001808</name>
</gene>
<keyword evidence="2" id="KW-0472">Membrane</keyword>
<evidence type="ECO:0000256" key="1">
    <source>
        <dbReference type="SAM" id="Coils"/>
    </source>
</evidence>
<dbReference type="NCBIfam" id="TIGR02675">
    <property type="entry name" value="tape_meas_nterm"/>
    <property type="match status" value="1"/>
</dbReference>
<name>A0ABS4EBU6_9FIRM</name>